<protein>
    <submittedName>
        <fullName evidence="2">N-acetyltransferase</fullName>
    </submittedName>
</protein>
<reference evidence="2 3" key="1">
    <citation type="submission" date="2018-11" db="EMBL/GenBank/DDBJ databases">
        <authorList>
            <person name="Li F."/>
        </authorList>
    </citation>
    <scope>NUCLEOTIDE SEQUENCE [LARGE SCALE GENOMIC DNA]</scope>
    <source>
        <strain evidence="2 3">Gsoil 097</strain>
    </source>
</reference>
<gene>
    <name evidence="2" type="ORF">EFK50_21040</name>
</gene>
<dbReference type="Pfam" id="PF13302">
    <property type="entry name" value="Acetyltransf_3"/>
    <property type="match status" value="1"/>
</dbReference>
<dbReference type="Gene3D" id="3.40.630.30">
    <property type="match status" value="1"/>
</dbReference>
<dbReference type="GO" id="GO:0016747">
    <property type="term" value="F:acyltransferase activity, transferring groups other than amino-acyl groups"/>
    <property type="evidence" value="ECO:0007669"/>
    <property type="project" value="InterPro"/>
</dbReference>
<name>A0A3N0CC38_9ACTN</name>
<keyword evidence="3" id="KW-1185">Reference proteome</keyword>
<keyword evidence="2" id="KW-0808">Transferase</keyword>
<dbReference type="PROSITE" id="PS51186">
    <property type="entry name" value="GNAT"/>
    <property type="match status" value="1"/>
</dbReference>
<dbReference type="InterPro" id="IPR000182">
    <property type="entry name" value="GNAT_dom"/>
</dbReference>
<feature type="domain" description="N-acetyltransferase" evidence="1">
    <location>
        <begin position="1"/>
        <end position="165"/>
    </location>
</feature>
<dbReference type="PANTHER" id="PTHR43792:SF1">
    <property type="entry name" value="N-ACETYLTRANSFERASE DOMAIN-CONTAINING PROTEIN"/>
    <property type="match status" value="1"/>
</dbReference>
<dbReference type="AlphaFoldDB" id="A0A3N0CC38"/>
<proteinExistence type="predicted"/>
<comment type="caution">
    <text evidence="2">The sequence shown here is derived from an EMBL/GenBank/DDBJ whole genome shotgun (WGS) entry which is preliminary data.</text>
</comment>
<sequence length="172" mass="19254">MFEEADIEALWRIRSDPAVAEWMTSLTGELAPFAELICEPVRMASTLVVELDGRIIGDLMFRTEDPWAQAEVKEQAAGKQAELGWCFAPEVQGNGYATESVAELIRIAFAEVGLHRVTANCFTANAPSWRIMERVGMRREAHSIKDALHRDHGWCDGFVYALLAEEWRATVG</sequence>
<dbReference type="InterPro" id="IPR016181">
    <property type="entry name" value="Acyl_CoA_acyltransferase"/>
</dbReference>
<dbReference type="SUPFAM" id="SSF55729">
    <property type="entry name" value="Acyl-CoA N-acyltransferases (Nat)"/>
    <property type="match status" value="1"/>
</dbReference>
<evidence type="ECO:0000313" key="2">
    <source>
        <dbReference type="EMBL" id="RNL60869.1"/>
    </source>
</evidence>
<dbReference type="PANTHER" id="PTHR43792">
    <property type="entry name" value="GNAT FAMILY, PUTATIVE (AFU_ORTHOLOGUE AFUA_3G00765)-RELATED-RELATED"/>
    <property type="match status" value="1"/>
</dbReference>
<dbReference type="EMBL" id="RJSE01000009">
    <property type="protein sequence ID" value="RNL60869.1"/>
    <property type="molecule type" value="Genomic_DNA"/>
</dbReference>
<dbReference type="OrthoDB" id="9132139at2"/>
<accession>A0A3N0CC38</accession>
<evidence type="ECO:0000259" key="1">
    <source>
        <dbReference type="PROSITE" id="PS51186"/>
    </source>
</evidence>
<organism evidence="2 3">
    <name type="scientific">Nocardioides marmoriginsengisoli</name>
    <dbReference type="NCBI Taxonomy" id="661483"/>
    <lineage>
        <taxon>Bacteria</taxon>
        <taxon>Bacillati</taxon>
        <taxon>Actinomycetota</taxon>
        <taxon>Actinomycetes</taxon>
        <taxon>Propionibacteriales</taxon>
        <taxon>Nocardioidaceae</taxon>
        <taxon>Nocardioides</taxon>
    </lineage>
</organism>
<dbReference type="InterPro" id="IPR051531">
    <property type="entry name" value="N-acetyltransferase"/>
</dbReference>
<evidence type="ECO:0000313" key="3">
    <source>
        <dbReference type="Proteomes" id="UP000267128"/>
    </source>
</evidence>
<dbReference type="Proteomes" id="UP000267128">
    <property type="component" value="Unassembled WGS sequence"/>
</dbReference>